<dbReference type="EMBL" id="CP000431">
    <property type="protein sequence ID" value="ABG96211.1"/>
    <property type="molecule type" value="Genomic_DNA"/>
</dbReference>
<protein>
    <submittedName>
        <fullName evidence="4">Probable transcriptional regulator</fullName>
    </submittedName>
</protein>
<sequence>MTSPVMYFCQTFRMRADRLLSLVLLLRNRGRMSASALARELEVSPRTVLRDIDALSTAGIPVYAERGRDGGFELLPGFTTDLTGLTVDEAKALLAAGSAMTSESLGMAPAFASAMRKVVAAMPDAHRAAATKVAERVYVTQGSWLTDPEPVDDHLGLIQQAVFVGRRLSILYPSRGNDAVWRVIDPQGLIHAAGRWYLVATDAGRDRTYRLERIEDVRELDEPAQRSADIDLAAIWERRRSAFRARGTPVVADVLVDRERRDDLVERAYAVRSERSVGDDRVRLEAVFGDDSHARGVLWAFGEAAEVLAPDALRAALRSRALRMSARYE</sequence>
<dbReference type="PROSITE" id="PS52050">
    <property type="entry name" value="WYL"/>
    <property type="match status" value="1"/>
</dbReference>
<dbReference type="eggNOG" id="COG2378">
    <property type="taxonomic scope" value="Bacteria"/>
</dbReference>
<dbReference type="Gene3D" id="1.10.10.10">
    <property type="entry name" value="Winged helix-like DNA-binding domain superfamily/Winged helix DNA-binding domain"/>
    <property type="match status" value="1"/>
</dbReference>
<keyword evidence="1" id="KW-0805">Transcription regulation</keyword>
<evidence type="ECO:0000256" key="2">
    <source>
        <dbReference type="ARBA" id="ARBA00023163"/>
    </source>
</evidence>
<dbReference type="PIRSF" id="PIRSF016838">
    <property type="entry name" value="PafC"/>
    <property type="match status" value="1"/>
</dbReference>
<dbReference type="InterPro" id="IPR036390">
    <property type="entry name" value="WH_DNA-bd_sf"/>
</dbReference>
<dbReference type="SUPFAM" id="SSF46785">
    <property type="entry name" value="Winged helix' DNA-binding domain"/>
    <property type="match status" value="1"/>
</dbReference>
<dbReference type="InterPro" id="IPR026881">
    <property type="entry name" value="WYL_dom"/>
</dbReference>
<dbReference type="PROSITE" id="PS51000">
    <property type="entry name" value="HTH_DEOR_2"/>
    <property type="match status" value="1"/>
</dbReference>
<dbReference type="InterPro" id="IPR013196">
    <property type="entry name" value="HTH_11"/>
</dbReference>
<dbReference type="HOGENOM" id="CLU_041141_5_0_11"/>
<proteinExistence type="predicted"/>
<name>Q0S8C5_RHOJR</name>
<dbReference type="PANTHER" id="PTHR34580:SF1">
    <property type="entry name" value="PROTEIN PAFC"/>
    <property type="match status" value="1"/>
</dbReference>
<dbReference type="InterPro" id="IPR036388">
    <property type="entry name" value="WH-like_DNA-bd_sf"/>
</dbReference>
<evidence type="ECO:0000313" key="4">
    <source>
        <dbReference type="EMBL" id="ABG96211.1"/>
    </source>
</evidence>
<dbReference type="InterPro" id="IPR057727">
    <property type="entry name" value="WCX_dom"/>
</dbReference>
<dbReference type="InterPro" id="IPR028349">
    <property type="entry name" value="PafC-like"/>
</dbReference>
<organism evidence="4 5">
    <name type="scientific">Rhodococcus jostii (strain RHA1)</name>
    <dbReference type="NCBI Taxonomy" id="101510"/>
    <lineage>
        <taxon>Bacteria</taxon>
        <taxon>Bacillati</taxon>
        <taxon>Actinomycetota</taxon>
        <taxon>Actinomycetes</taxon>
        <taxon>Mycobacteriales</taxon>
        <taxon>Nocardiaceae</taxon>
        <taxon>Rhodococcus</taxon>
    </lineage>
</organism>
<dbReference type="Pfam" id="PF13280">
    <property type="entry name" value="WYL"/>
    <property type="match status" value="1"/>
</dbReference>
<evidence type="ECO:0000313" key="5">
    <source>
        <dbReference type="Proteomes" id="UP000008710"/>
    </source>
</evidence>
<dbReference type="Proteomes" id="UP000008710">
    <property type="component" value="Chromosome"/>
</dbReference>
<dbReference type="Pfam" id="PF08279">
    <property type="entry name" value="HTH_11"/>
    <property type="match status" value="1"/>
</dbReference>
<dbReference type="KEGG" id="rha:RHA1_ro04425"/>
<dbReference type="GO" id="GO:0003700">
    <property type="term" value="F:DNA-binding transcription factor activity"/>
    <property type="evidence" value="ECO:0007669"/>
    <property type="project" value="InterPro"/>
</dbReference>
<dbReference type="Pfam" id="PF25583">
    <property type="entry name" value="WCX"/>
    <property type="match status" value="1"/>
</dbReference>
<accession>Q0S8C5</accession>
<evidence type="ECO:0000259" key="3">
    <source>
        <dbReference type="PROSITE" id="PS51000"/>
    </source>
</evidence>
<dbReference type="InterPro" id="IPR001034">
    <property type="entry name" value="DeoR_HTH"/>
</dbReference>
<dbReference type="InterPro" id="IPR051534">
    <property type="entry name" value="CBASS_pafABC_assoc_protein"/>
</dbReference>
<evidence type="ECO:0000256" key="1">
    <source>
        <dbReference type="ARBA" id="ARBA00023015"/>
    </source>
</evidence>
<dbReference type="PANTHER" id="PTHR34580">
    <property type="match status" value="1"/>
</dbReference>
<keyword evidence="2" id="KW-0804">Transcription</keyword>
<feature type="domain" description="HTH deoR-type" evidence="3">
    <location>
        <begin position="15"/>
        <end position="70"/>
    </location>
</feature>
<gene>
    <name evidence="4" type="ordered locus">RHA1_ro04425</name>
</gene>
<dbReference type="AlphaFoldDB" id="Q0S8C5"/>
<reference evidence="5" key="1">
    <citation type="journal article" date="2006" name="Proc. Natl. Acad. Sci. U.S.A.">
        <title>The complete genome of Rhodococcus sp. RHA1 provides insights into a catabolic powerhouse.</title>
        <authorList>
            <person name="McLeod M.P."/>
            <person name="Warren R.L."/>
            <person name="Hsiao W.W.L."/>
            <person name="Araki N."/>
            <person name="Myhre M."/>
            <person name="Fernandes C."/>
            <person name="Miyazawa D."/>
            <person name="Wong W."/>
            <person name="Lillquist A.L."/>
            <person name="Wang D."/>
            <person name="Dosanjh M."/>
            <person name="Hara H."/>
            <person name="Petrescu A."/>
            <person name="Morin R.D."/>
            <person name="Yang G."/>
            <person name="Stott J.M."/>
            <person name="Schein J.E."/>
            <person name="Shin H."/>
            <person name="Smailus D."/>
            <person name="Siddiqui A.S."/>
            <person name="Marra M.A."/>
            <person name="Jones S.J.M."/>
            <person name="Holt R."/>
            <person name="Brinkman F.S.L."/>
            <person name="Miyauchi K."/>
            <person name="Fukuda M."/>
            <person name="Davies J.E."/>
            <person name="Mohn W.W."/>
            <person name="Eltis L.D."/>
        </authorList>
    </citation>
    <scope>NUCLEOTIDE SEQUENCE [LARGE SCALE GENOMIC DNA]</scope>
    <source>
        <strain evidence="5">RHA1</strain>
    </source>
</reference>